<proteinExistence type="predicted"/>
<evidence type="ECO:0000313" key="3">
    <source>
        <dbReference type="Proteomes" id="UP000027265"/>
    </source>
</evidence>
<dbReference type="Proteomes" id="UP000027265">
    <property type="component" value="Unassembled WGS sequence"/>
</dbReference>
<dbReference type="AlphaFoldDB" id="A0A067Q7V8"/>
<gene>
    <name evidence="2" type="ORF">JAAARDRAFT_29037</name>
</gene>
<evidence type="ECO:0000313" key="2">
    <source>
        <dbReference type="EMBL" id="KDQ63044.1"/>
    </source>
</evidence>
<protein>
    <submittedName>
        <fullName evidence="2">Uncharacterized protein</fullName>
    </submittedName>
</protein>
<organism evidence="2 3">
    <name type="scientific">Jaapia argillacea MUCL 33604</name>
    <dbReference type="NCBI Taxonomy" id="933084"/>
    <lineage>
        <taxon>Eukaryota</taxon>
        <taxon>Fungi</taxon>
        <taxon>Dikarya</taxon>
        <taxon>Basidiomycota</taxon>
        <taxon>Agaricomycotina</taxon>
        <taxon>Agaricomycetes</taxon>
        <taxon>Agaricomycetidae</taxon>
        <taxon>Jaapiales</taxon>
        <taxon>Jaapiaceae</taxon>
        <taxon>Jaapia</taxon>
    </lineage>
</organism>
<dbReference type="OrthoDB" id="3260913at2759"/>
<evidence type="ECO:0000256" key="1">
    <source>
        <dbReference type="SAM" id="MobiDB-lite"/>
    </source>
</evidence>
<feature type="region of interest" description="Disordered" evidence="1">
    <location>
        <begin position="88"/>
        <end position="118"/>
    </location>
</feature>
<name>A0A067Q7V8_9AGAM</name>
<sequence>MLSNLRRKAARLLLETEHDTCYTSPEYEDVLVSLDLSALREVLLPKPQIPWRRVFEICTSTIVPMYKIIQDTIVTDVEHLTKLFSDMEMSQSQDDDDDLGDELPLLLPSSPPNSEDDDCIAFEAPRRQRRWRCSALEFDKPVVIPSNNNGVPTIVISPCPSDLERTSCWVPTQDASYGNRLPVPTHIPVNQVFPPLAPNQTSFLTLRRMEKWRYIDGHWWAVLPTLEEQARRGMFSKAVNMRRKARMQRRTIHR</sequence>
<dbReference type="InParanoid" id="A0A067Q7V8"/>
<accession>A0A067Q7V8</accession>
<reference evidence="3" key="1">
    <citation type="journal article" date="2014" name="Proc. Natl. Acad. Sci. U.S.A.">
        <title>Extensive sampling of basidiomycete genomes demonstrates inadequacy of the white-rot/brown-rot paradigm for wood decay fungi.</title>
        <authorList>
            <person name="Riley R."/>
            <person name="Salamov A.A."/>
            <person name="Brown D.W."/>
            <person name="Nagy L.G."/>
            <person name="Floudas D."/>
            <person name="Held B.W."/>
            <person name="Levasseur A."/>
            <person name="Lombard V."/>
            <person name="Morin E."/>
            <person name="Otillar R."/>
            <person name="Lindquist E.A."/>
            <person name="Sun H."/>
            <person name="LaButti K.M."/>
            <person name="Schmutz J."/>
            <person name="Jabbour D."/>
            <person name="Luo H."/>
            <person name="Baker S.E."/>
            <person name="Pisabarro A.G."/>
            <person name="Walton J.D."/>
            <person name="Blanchette R.A."/>
            <person name="Henrissat B."/>
            <person name="Martin F."/>
            <person name="Cullen D."/>
            <person name="Hibbett D.S."/>
            <person name="Grigoriev I.V."/>
        </authorList>
    </citation>
    <scope>NUCLEOTIDE SEQUENCE [LARGE SCALE GENOMIC DNA]</scope>
    <source>
        <strain evidence="3">MUCL 33604</strain>
    </source>
</reference>
<dbReference type="HOGENOM" id="CLU_1102873_0_0_1"/>
<dbReference type="EMBL" id="KL197710">
    <property type="protein sequence ID" value="KDQ63044.1"/>
    <property type="molecule type" value="Genomic_DNA"/>
</dbReference>
<keyword evidence="3" id="KW-1185">Reference proteome</keyword>